<reference evidence="2" key="1">
    <citation type="submission" date="2018-09" db="EMBL/GenBank/DDBJ databases">
        <title>Complete genome sequence of Streptococcus sp. KCOM 2890 (=JS71).</title>
        <authorList>
            <person name="Kook J.-K."/>
            <person name="Park S.-N."/>
            <person name="Lim Y.K."/>
        </authorList>
    </citation>
    <scope>NUCLEOTIDE SEQUENCE [LARGE SCALE GENOMIC DNA]</scope>
    <source>
        <strain evidence="2">JS71</strain>
    </source>
</reference>
<gene>
    <name evidence="1" type="ORF">D7D50_00295</name>
</gene>
<name>A0ABN5PSF4_9STRE</name>
<accession>A0ABN5PSF4</accession>
<evidence type="ECO:0000313" key="1">
    <source>
        <dbReference type="EMBL" id="AYF93186.1"/>
    </source>
</evidence>
<evidence type="ECO:0000313" key="2">
    <source>
        <dbReference type="Proteomes" id="UP000277293"/>
    </source>
</evidence>
<sequence length="149" mass="16918">MLDIEQYENGLALVYKFGERFDGELSAREGINIYALHAKEHDGKVLLTMERGPRKEYRHMIKKIILTVKDGSYAIIADVEDASKGTRKPIPTGYTVPSIWEKEPDNMHWFALYNVERIKIEADTYTSATTGKDLLQSIAGNGYMVYVAL</sequence>
<organism evidence="1 2">
    <name type="scientific">Streptococcus koreensis</name>
    <dbReference type="NCBI Taxonomy" id="2382163"/>
    <lineage>
        <taxon>Bacteria</taxon>
        <taxon>Bacillati</taxon>
        <taxon>Bacillota</taxon>
        <taxon>Bacilli</taxon>
        <taxon>Lactobacillales</taxon>
        <taxon>Streptococcaceae</taxon>
        <taxon>Streptococcus</taxon>
    </lineage>
</organism>
<dbReference type="RefSeq" id="WP_120701169.1">
    <property type="nucleotide sequence ID" value="NZ_CP032620.1"/>
</dbReference>
<protein>
    <submittedName>
        <fullName evidence="1">Uncharacterized protein</fullName>
    </submittedName>
</protein>
<dbReference type="Proteomes" id="UP000277293">
    <property type="component" value="Chromosome"/>
</dbReference>
<keyword evidence="2" id="KW-1185">Reference proteome</keyword>
<dbReference type="EMBL" id="CP032620">
    <property type="protein sequence ID" value="AYF93186.1"/>
    <property type="molecule type" value="Genomic_DNA"/>
</dbReference>
<proteinExistence type="predicted"/>